<name>A0A1G9RPH6_9BACT</name>
<evidence type="ECO:0000313" key="5">
    <source>
        <dbReference type="EMBL" id="SDM25198.1"/>
    </source>
</evidence>
<evidence type="ECO:0000256" key="1">
    <source>
        <dbReference type="ARBA" id="ARBA00008694"/>
    </source>
</evidence>
<reference evidence="5 6" key="1">
    <citation type="submission" date="2016-10" db="EMBL/GenBank/DDBJ databases">
        <authorList>
            <person name="de Groot N.N."/>
        </authorList>
    </citation>
    <scope>NUCLEOTIDE SEQUENCE [LARGE SCALE GENOMIC DNA]</scope>
    <source>
        <strain evidence="5 6">DSM 25186</strain>
    </source>
</reference>
<evidence type="ECO:0000259" key="4">
    <source>
        <dbReference type="PROSITE" id="PS51186"/>
    </source>
</evidence>
<comment type="similarity">
    <text evidence="1">Belongs to the acetyltransferase family.</text>
</comment>
<keyword evidence="3" id="KW-0012">Acyltransferase</keyword>
<accession>A0A1G9RPH6</accession>
<dbReference type="STRING" id="1075417.SAMN05421823_111226"/>
<dbReference type="RefSeq" id="WP_089686883.1">
    <property type="nucleotide sequence ID" value="NZ_FNFO01000011.1"/>
</dbReference>
<dbReference type="FunFam" id="3.40.630.30:FF:000064">
    <property type="entry name" value="GNAT family acetyltransferase"/>
    <property type="match status" value="1"/>
</dbReference>
<dbReference type="InterPro" id="IPR051016">
    <property type="entry name" value="Diverse_Substrate_AcTransf"/>
</dbReference>
<evidence type="ECO:0000313" key="6">
    <source>
        <dbReference type="Proteomes" id="UP000198510"/>
    </source>
</evidence>
<proteinExistence type="inferred from homology"/>
<dbReference type="SUPFAM" id="SSF55729">
    <property type="entry name" value="Acyl-CoA N-acyltransferases (Nat)"/>
    <property type="match status" value="1"/>
</dbReference>
<feature type="domain" description="N-acetyltransferase" evidence="4">
    <location>
        <begin position="3"/>
        <end position="147"/>
    </location>
</feature>
<dbReference type="InterPro" id="IPR000182">
    <property type="entry name" value="GNAT_dom"/>
</dbReference>
<organism evidence="5 6">
    <name type="scientific">Catalinimonas alkaloidigena</name>
    <dbReference type="NCBI Taxonomy" id="1075417"/>
    <lineage>
        <taxon>Bacteria</taxon>
        <taxon>Pseudomonadati</taxon>
        <taxon>Bacteroidota</taxon>
        <taxon>Cytophagia</taxon>
        <taxon>Cytophagales</taxon>
        <taxon>Catalimonadaceae</taxon>
        <taxon>Catalinimonas</taxon>
    </lineage>
</organism>
<dbReference type="OrthoDB" id="9805924at2"/>
<dbReference type="Pfam" id="PF00583">
    <property type="entry name" value="Acetyltransf_1"/>
    <property type="match status" value="1"/>
</dbReference>
<keyword evidence="6" id="KW-1185">Reference proteome</keyword>
<dbReference type="GO" id="GO:0008080">
    <property type="term" value="F:N-acetyltransferase activity"/>
    <property type="evidence" value="ECO:0007669"/>
    <property type="project" value="TreeGrafter"/>
</dbReference>
<dbReference type="CDD" id="cd04301">
    <property type="entry name" value="NAT_SF"/>
    <property type="match status" value="1"/>
</dbReference>
<dbReference type="InterPro" id="IPR016181">
    <property type="entry name" value="Acyl_CoA_acyltransferase"/>
</dbReference>
<evidence type="ECO:0000256" key="3">
    <source>
        <dbReference type="ARBA" id="ARBA00023315"/>
    </source>
</evidence>
<dbReference type="Proteomes" id="UP000198510">
    <property type="component" value="Unassembled WGS sequence"/>
</dbReference>
<gene>
    <name evidence="5" type="ORF">SAMN05421823_111226</name>
</gene>
<keyword evidence="2 5" id="KW-0808">Transferase</keyword>
<sequence>MPFTIRRAHPADFEVLYALMLEFAHYLDMPGKLTTSPEQLRRDQDIFRALLVEDDDGTPIGFATYFYAYYSWSGKALYLDDLYIRATHRGHGLGATLLDRVIEVAREAGCRQMRWLVLRANQDAIAFYQKKGATVDDTDLVCTLDLT</sequence>
<dbReference type="PROSITE" id="PS51186">
    <property type="entry name" value="GNAT"/>
    <property type="match status" value="1"/>
</dbReference>
<dbReference type="PANTHER" id="PTHR10545">
    <property type="entry name" value="DIAMINE N-ACETYLTRANSFERASE"/>
    <property type="match status" value="1"/>
</dbReference>
<dbReference type="Gene3D" id="3.40.630.30">
    <property type="match status" value="1"/>
</dbReference>
<dbReference type="PANTHER" id="PTHR10545:SF29">
    <property type="entry name" value="GH14572P-RELATED"/>
    <property type="match status" value="1"/>
</dbReference>
<protein>
    <submittedName>
        <fullName evidence="5">Diamine N-acetyltransferase</fullName>
    </submittedName>
</protein>
<dbReference type="AlphaFoldDB" id="A0A1G9RPH6"/>
<evidence type="ECO:0000256" key="2">
    <source>
        <dbReference type="ARBA" id="ARBA00022679"/>
    </source>
</evidence>
<dbReference type="EMBL" id="FNFO01000011">
    <property type="protein sequence ID" value="SDM25198.1"/>
    <property type="molecule type" value="Genomic_DNA"/>
</dbReference>